<reference evidence="2 3" key="2">
    <citation type="journal article" date="2013" name="Plant Cell Physiol.">
        <title>Rice Annotation Project Database (RAP-DB): an integrative and interactive database for rice genomics.</title>
        <authorList>
            <person name="Sakai H."/>
            <person name="Lee S.S."/>
            <person name="Tanaka T."/>
            <person name="Numa H."/>
            <person name="Kim J."/>
            <person name="Kawahara Y."/>
            <person name="Wakimoto H."/>
            <person name="Yang C.C."/>
            <person name="Iwamoto M."/>
            <person name="Abe T."/>
            <person name="Yamada Y."/>
            <person name="Muto A."/>
            <person name="Inokuchi H."/>
            <person name="Ikemura T."/>
            <person name="Matsumoto T."/>
            <person name="Sasaki T."/>
            <person name="Itoh T."/>
        </authorList>
    </citation>
    <scope>NUCLEOTIDE SEQUENCE [LARGE SCALE GENOMIC DNA]</scope>
    <source>
        <strain evidence="3">cv. Nipponbare</strain>
    </source>
</reference>
<dbReference type="Pfam" id="PF03492">
    <property type="entry name" value="Methyltransf_7"/>
    <property type="match status" value="1"/>
</dbReference>
<dbReference type="EMBL" id="AP014957">
    <property type="protein sequence ID" value="BAS73887.1"/>
    <property type="molecule type" value="Genomic_DNA"/>
</dbReference>
<dbReference type="eggNOG" id="ENOG502QQAF">
    <property type="taxonomic scope" value="Eukaryota"/>
</dbReference>
<gene>
    <name evidence="2" type="ordered locus">Os01g0700300</name>
    <name evidence="2" type="ORF">OSNPB_010700300</name>
</gene>
<dbReference type="GO" id="GO:0008757">
    <property type="term" value="F:S-adenosylmethionine-dependent methyltransferase activity"/>
    <property type="evidence" value="ECO:0000318"/>
    <property type="project" value="GO_Central"/>
</dbReference>
<feature type="region of interest" description="Disordered" evidence="1">
    <location>
        <begin position="288"/>
        <end position="396"/>
    </location>
</feature>
<dbReference type="AlphaFoldDB" id="A0A0P0V734"/>
<name>A0A0P0V734_ORYSJ</name>
<dbReference type="PANTHER" id="PTHR31009">
    <property type="entry name" value="S-ADENOSYL-L-METHIONINE:CARBOXYL METHYLTRANSFERASE FAMILY PROTEIN"/>
    <property type="match status" value="1"/>
</dbReference>
<dbReference type="SUPFAM" id="SSF53335">
    <property type="entry name" value="S-adenosyl-L-methionine-dependent methyltransferases"/>
    <property type="match status" value="1"/>
</dbReference>
<feature type="compositionally biased region" description="Basic and acidic residues" evidence="1">
    <location>
        <begin position="195"/>
        <end position="205"/>
    </location>
</feature>
<dbReference type="InterPro" id="IPR029063">
    <property type="entry name" value="SAM-dependent_MTases_sf"/>
</dbReference>
<sequence>MSSSLQCPDDPAPSMNVEAVLHMKEGVGETSYAKNSTLQVSTPHRLKSMDTVKSLVTESARDVYASLKPERFTLADLGCSSGTNALGMVEEIVRSVAEVCRGSSPPPEFSVLLNDLPTNDFNTIFSRLPEFTGKLKADADADAGDDPMVFLSGVPGSFYGRLFPSKNVHFVCSFSSLHWLSQVRCARHERAREQGEDVHIEHEPSSRGSGVLEAVPERLQPVPQVTRRRGRRRRPDGGLHARQGGRAPRGQEHDPAVGSPLRVVRRAGVTGGGGAGQGGRVRRAVLRAVDRGDRGGGAAAGVVQDGGRAGVRGEPERQRRREEGRKDGVDGGEGHPGVHAGAPLRDGDRRRALRQVHRARHGDHGEGGGQERPDWSGPHEAVTCQLGDSGSPMCMC</sequence>
<dbReference type="PaxDb" id="39947-A0A0P0V734"/>
<feature type="compositionally biased region" description="Basic and acidic residues" evidence="1">
    <location>
        <begin position="311"/>
        <end position="333"/>
    </location>
</feature>
<accession>A0A0P0V734</accession>
<dbReference type="InParanoid" id="A0A0P0V734"/>
<dbReference type="InterPro" id="IPR005299">
    <property type="entry name" value="MeTrfase_7"/>
</dbReference>
<keyword evidence="3" id="KW-1185">Reference proteome</keyword>
<dbReference type="Proteomes" id="UP000059680">
    <property type="component" value="Chromosome 1"/>
</dbReference>
<dbReference type="GO" id="GO:0032259">
    <property type="term" value="P:methylation"/>
    <property type="evidence" value="ECO:0000318"/>
    <property type="project" value="GO_Central"/>
</dbReference>
<reference evidence="3" key="1">
    <citation type="journal article" date="2005" name="Nature">
        <title>The map-based sequence of the rice genome.</title>
        <authorList>
            <consortium name="International rice genome sequencing project (IRGSP)"/>
            <person name="Matsumoto T."/>
            <person name="Wu J."/>
            <person name="Kanamori H."/>
            <person name="Katayose Y."/>
            <person name="Fujisawa M."/>
            <person name="Namiki N."/>
            <person name="Mizuno H."/>
            <person name="Yamamoto K."/>
            <person name="Antonio B.A."/>
            <person name="Baba T."/>
            <person name="Sakata K."/>
            <person name="Nagamura Y."/>
            <person name="Aoki H."/>
            <person name="Arikawa K."/>
            <person name="Arita K."/>
            <person name="Bito T."/>
            <person name="Chiden Y."/>
            <person name="Fujitsuka N."/>
            <person name="Fukunaka R."/>
            <person name="Hamada M."/>
            <person name="Harada C."/>
            <person name="Hayashi A."/>
            <person name="Hijishita S."/>
            <person name="Honda M."/>
            <person name="Hosokawa S."/>
            <person name="Ichikawa Y."/>
            <person name="Idonuma A."/>
            <person name="Iijima M."/>
            <person name="Ikeda M."/>
            <person name="Ikeno M."/>
            <person name="Ito K."/>
            <person name="Ito S."/>
            <person name="Ito T."/>
            <person name="Ito Y."/>
            <person name="Ito Y."/>
            <person name="Iwabuchi A."/>
            <person name="Kamiya K."/>
            <person name="Karasawa W."/>
            <person name="Kurita K."/>
            <person name="Katagiri S."/>
            <person name="Kikuta A."/>
            <person name="Kobayashi H."/>
            <person name="Kobayashi N."/>
            <person name="Machita K."/>
            <person name="Maehara T."/>
            <person name="Masukawa M."/>
            <person name="Mizubayashi T."/>
            <person name="Mukai Y."/>
            <person name="Nagasaki H."/>
            <person name="Nagata Y."/>
            <person name="Naito S."/>
            <person name="Nakashima M."/>
            <person name="Nakama Y."/>
            <person name="Nakamichi Y."/>
            <person name="Nakamura M."/>
            <person name="Meguro A."/>
            <person name="Negishi M."/>
            <person name="Ohta I."/>
            <person name="Ohta T."/>
            <person name="Okamoto M."/>
            <person name="Ono N."/>
            <person name="Saji S."/>
            <person name="Sakaguchi M."/>
            <person name="Sakai K."/>
            <person name="Shibata M."/>
            <person name="Shimokawa T."/>
            <person name="Song J."/>
            <person name="Takazaki Y."/>
            <person name="Terasawa K."/>
            <person name="Tsugane M."/>
            <person name="Tsuji K."/>
            <person name="Ueda S."/>
            <person name="Waki K."/>
            <person name="Yamagata H."/>
            <person name="Yamamoto M."/>
            <person name="Yamamoto S."/>
            <person name="Yamane H."/>
            <person name="Yoshiki S."/>
            <person name="Yoshihara R."/>
            <person name="Yukawa K."/>
            <person name="Zhong H."/>
            <person name="Yano M."/>
            <person name="Yuan Q."/>
            <person name="Ouyang S."/>
            <person name="Liu J."/>
            <person name="Jones K.M."/>
            <person name="Gansberger K."/>
            <person name="Moffat K."/>
            <person name="Hill J."/>
            <person name="Bera J."/>
            <person name="Fadrosh D."/>
            <person name="Jin S."/>
            <person name="Johri S."/>
            <person name="Kim M."/>
            <person name="Overton L."/>
            <person name="Reardon M."/>
            <person name="Tsitrin T."/>
            <person name="Vuong H."/>
            <person name="Weaver B."/>
            <person name="Ciecko A."/>
            <person name="Tallon L."/>
            <person name="Jackson J."/>
            <person name="Pai G."/>
            <person name="Aken S.V."/>
            <person name="Utterback T."/>
            <person name="Reidmuller S."/>
            <person name="Feldblyum T."/>
            <person name="Hsiao J."/>
            <person name="Zismann V."/>
            <person name="Iobst S."/>
            <person name="de Vazeille A.R."/>
            <person name="Buell C.R."/>
            <person name="Ying K."/>
            <person name="Li Y."/>
            <person name="Lu T."/>
            <person name="Huang Y."/>
            <person name="Zhao Q."/>
            <person name="Feng Q."/>
            <person name="Zhang L."/>
            <person name="Zhu J."/>
            <person name="Weng Q."/>
            <person name="Mu J."/>
            <person name="Lu Y."/>
            <person name="Fan D."/>
            <person name="Liu Y."/>
            <person name="Guan J."/>
            <person name="Zhang Y."/>
            <person name="Yu S."/>
            <person name="Liu X."/>
            <person name="Zhang Y."/>
            <person name="Hong G."/>
            <person name="Han B."/>
            <person name="Choisne N."/>
            <person name="Demange N."/>
            <person name="Orjeda G."/>
            <person name="Samain S."/>
            <person name="Cattolico L."/>
            <person name="Pelletier E."/>
            <person name="Couloux A."/>
            <person name="Segurens B."/>
            <person name="Wincker P."/>
            <person name="D'Hont A."/>
            <person name="Scarpelli C."/>
            <person name="Weissenbach J."/>
            <person name="Salanoubat M."/>
            <person name="Quetier F."/>
            <person name="Yu Y."/>
            <person name="Kim H.R."/>
            <person name="Rambo T."/>
            <person name="Currie J."/>
            <person name="Collura K."/>
            <person name="Luo M."/>
            <person name="Yang T."/>
            <person name="Ammiraju J.S.S."/>
            <person name="Engler F."/>
            <person name="Soderlund C."/>
            <person name="Wing R.A."/>
            <person name="Palmer L.E."/>
            <person name="de la Bastide M."/>
            <person name="Spiegel L."/>
            <person name="Nascimento L."/>
            <person name="Zutavern T."/>
            <person name="O'Shaughnessy A."/>
            <person name="Dike S."/>
            <person name="Dedhia N."/>
            <person name="Preston R."/>
            <person name="Balija V."/>
            <person name="McCombie W.R."/>
            <person name="Chow T."/>
            <person name="Chen H."/>
            <person name="Chung M."/>
            <person name="Chen C."/>
            <person name="Shaw J."/>
            <person name="Wu H."/>
            <person name="Hsiao K."/>
            <person name="Chao Y."/>
            <person name="Chu M."/>
            <person name="Cheng C."/>
            <person name="Hour A."/>
            <person name="Lee P."/>
            <person name="Lin S."/>
            <person name="Lin Y."/>
            <person name="Liou J."/>
            <person name="Liu S."/>
            <person name="Hsing Y."/>
            <person name="Raghuvanshi S."/>
            <person name="Mohanty A."/>
            <person name="Bharti A.K."/>
            <person name="Gaur A."/>
            <person name="Gupta V."/>
            <person name="Kumar D."/>
            <person name="Ravi V."/>
            <person name="Vij S."/>
            <person name="Kapur A."/>
            <person name="Khurana P."/>
            <person name="Khurana P."/>
            <person name="Khurana J.P."/>
            <person name="Tyagi A.K."/>
            <person name="Gaikwad K."/>
            <person name="Singh A."/>
            <person name="Dalal V."/>
            <person name="Srivastava S."/>
            <person name="Dixit A."/>
            <person name="Pal A.K."/>
            <person name="Ghazi I.A."/>
            <person name="Yadav M."/>
            <person name="Pandit A."/>
            <person name="Bhargava A."/>
            <person name="Sureshbabu K."/>
            <person name="Batra K."/>
            <person name="Sharma T.R."/>
            <person name="Mohapatra T."/>
            <person name="Singh N.K."/>
            <person name="Messing J."/>
            <person name="Nelson A.B."/>
            <person name="Fuks G."/>
            <person name="Kavchok S."/>
            <person name="Keizer G."/>
            <person name="Linton E."/>
            <person name="Llaca V."/>
            <person name="Song R."/>
            <person name="Tanyolac B."/>
            <person name="Young S."/>
            <person name="Ho-Il K."/>
            <person name="Hahn J.H."/>
            <person name="Sangsakoo G."/>
            <person name="Vanavichit A."/>
            <person name="de Mattos Luiz.A.T."/>
            <person name="Zimmer P.D."/>
            <person name="Malone G."/>
            <person name="Dellagostin O."/>
            <person name="de Oliveira A.C."/>
            <person name="Bevan M."/>
            <person name="Bancroft I."/>
            <person name="Minx P."/>
            <person name="Cordum H."/>
            <person name="Wilson R."/>
            <person name="Cheng Z."/>
            <person name="Jin W."/>
            <person name="Jiang J."/>
            <person name="Leong S.A."/>
            <person name="Iwama H."/>
            <person name="Gojobori T."/>
            <person name="Itoh T."/>
            <person name="Niimura Y."/>
            <person name="Fujii Y."/>
            <person name="Habara T."/>
            <person name="Sakai H."/>
            <person name="Sato Y."/>
            <person name="Wilson G."/>
            <person name="Kumar K."/>
            <person name="McCouch S."/>
            <person name="Juretic N."/>
            <person name="Hoen D."/>
            <person name="Wright S."/>
            <person name="Bruskiewich R."/>
            <person name="Bureau T."/>
            <person name="Miyao A."/>
            <person name="Hirochika H."/>
            <person name="Nishikawa T."/>
            <person name="Kadowaki K."/>
            <person name="Sugiura M."/>
            <person name="Burr B."/>
            <person name="Sasaki T."/>
        </authorList>
    </citation>
    <scope>NUCLEOTIDE SEQUENCE [LARGE SCALE GENOMIC DNA]</scope>
    <source>
        <strain evidence="3">cv. Nipponbare</strain>
    </source>
</reference>
<dbReference type="Gene3D" id="3.40.50.150">
    <property type="entry name" value="Vaccinia Virus protein VP39"/>
    <property type="match status" value="1"/>
</dbReference>
<organism evidence="2 3">
    <name type="scientific">Oryza sativa subsp. japonica</name>
    <name type="common">Rice</name>
    <dbReference type="NCBI Taxonomy" id="39947"/>
    <lineage>
        <taxon>Eukaryota</taxon>
        <taxon>Viridiplantae</taxon>
        <taxon>Streptophyta</taxon>
        <taxon>Embryophyta</taxon>
        <taxon>Tracheophyta</taxon>
        <taxon>Spermatophyta</taxon>
        <taxon>Magnoliopsida</taxon>
        <taxon>Liliopsida</taxon>
        <taxon>Poales</taxon>
        <taxon>Poaceae</taxon>
        <taxon>BOP clade</taxon>
        <taxon>Oryzoideae</taxon>
        <taxon>Oryzeae</taxon>
        <taxon>Oryzinae</taxon>
        <taxon>Oryza</taxon>
        <taxon>Oryza sativa</taxon>
    </lineage>
</organism>
<dbReference type="FunFam" id="3.40.50.150:FF:001102">
    <property type="match status" value="1"/>
</dbReference>
<reference evidence="2 3" key="3">
    <citation type="journal article" date="2013" name="Rice">
        <title>Improvement of the Oryza sativa Nipponbare reference genome using next generation sequence and optical map data.</title>
        <authorList>
            <person name="Kawahara Y."/>
            <person name="de la Bastide M."/>
            <person name="Hamilton J.P."/>
            <person name="Kanamori H."/>
            <person name="McCombie W.R."/>
            <person name="Ouyang S."/>
            <person name="Schwartz D.C."/>
            <person name="Tanaka T."/>
            <person name="Wu J."/>
            <person name="Zhou S."/>
            <person name="Childs K.L."/>
            <person name="Davidson R.M."/>
            <person name="Lin H."/>
            <person name="Quesada-Ocampo L."/>
            <person name="Vaillancourt B."/>
            <person name="Sakai H."/>
            <person name="Lee S.S."/>
            <person name="Kim J."/>
            <person name="Numa H."/>
            <person name="Itoh T."/>
            <person name="Buell C.R."/>
            <person name="Matsumoto T."/>
        </authorList>
    </citation>
    <scope>NUCLEOTIDE SEQUENCE [LARGE SCALE GENOMIC DNA]</scope>
    <source>
        <strain evidence="3">cv. Nipponbare</strain>
    </source>
</reference>
<feature type="compositionally biased region" description="Basic residues" evidence="1">
    <location>
        <begin position="351"/>
        <end position="361"/>
    </location>
</feature>
<dbReference type="SMR" id="A0A0P0V734"/>
<evidence type="ECO:0000313" key="2">
    <source>
        <dbReference type="EMBL" id="BAS73887.1"/>
    </source>
</evidence>
<proteinExistence type="predicted"/>
<dbReference type="Gramene" id="Os01t0700300-00">
    <property type="protein sequence ID" value="Os01t0700300-00"/>
    <property type="gene ID" value="Os01g0700300"/>
</dbReference>
<dbReference type="STRING" id="39947.A0A0P0V734"/>
<feature type="compositionally biased region" description="Basic and acidic residues" evidence="1">
    <location>
        <begin position="362"/>
        <end position="374"/>
    </location>
</feature>
<evidence type="ECO:0000256" key="1">
    <source>
        <dbReference type="SAM" id="MobiDB-lite"/>
    </source>
</evidence>
<feature type="region of interest" description="Disordered" evidence="1">
    <location>
        <begin position="195"/>
        <end position="262"/>
    </location>
</feature>
<protein>
    <submittedName>
        <fullName evidence="2">Os01g0700300 protein</fullName>
    </submittedName>
</protein>
<evidence type="ECO:0000313" key="3">
    <source>
        <dbReference type="Proteomes" id="UP000059680"/>
    </source>
</evidence>